<evidence type="ECO:0000313" key="13">
    <source>
        <dbReference type="Proteomes" id="UP000023795"/>
    </source>
</evidence>
<evidence type="ECO:0000256" key="2">
    <source>
        <dbReference type="ARBA" id="ARBA00008711"/>
    </source>
</evidence>
<evidence type="ECO:0000256" key="3">
    <source>
        <dbReference type="ARBA" id="ARBA00022490"/>
    </source>
</evidence>
<feature type="domain" description="Methylated-DNA-[protein]-cysteine S-methyltransferase DNA binding" evidence="10">
    <location>
        <begin position="95"/>
        <end position="174"/>
    </location>
</feature>
<dbReference type="InterPro" id="IPR036631">
    <property type="entry name" value="MGMT_N_sf"/>
</dbReference>
<dbReference type="InterPro" id="IPR036388">
    <property type="entry name" value="WH-like_DNA-bd_sf"/>
</dbReference>
<evidence type="ECO:0000256" key="8">
    <source>
        <dbReference type="ARBA" id="ARBA00049348"/>
    </source>
</evidence>
<dbReference type="Pfam" id="PF02870">
    <property type="entry name" value="Methyltransf_1N"/>
    <property type="match status" value="1"/>
</dbReference>
<evidence type="ECO:0000259" key="10">
    <source>
        <dbReference type="Pfam" id="PF01035"/>
    </source>
</evidence>
<dbReference type="FunFam" id="1.10.10.10:FF:000214">
    <property type="entry name" value="Methylated-DNA--protein-cysteine methyltransferase"/>
    <property type="match status" value="1"/>
</dbReference>
<comment type="subcellular location">
    <subcellularLocation>
        <location evidence="9">Cytoplasm</location>
    </subcellularLocation>
</comment>
<dbReference type="PANTHER" id="PTHR10815">
    <property type="entry name" value="METHYLATED-DNA--PROTEIN-CYSTEINE METHYLTRANSFERASE"/>
    <property type="match status" value="1"/>
</dbReference>
<comment type="miscellaneous">
    <text evidence="9">This enzyme catalyzes only one turnover and therefore is not strictly catalytic. According to one definition, an enzyme is a biocatalyst that acts repeatedly and over many reaction cycles.</text>
</comment>
<dbReference type="InterPro" id="IPR014048">
    <property type="entry name" value="MethylDNA_cys_MeTrfase_DNA-bd"/>
</dbReference>
<organism evidence="12 13">
    <name type="scientific">Moraxella macacae 0408225</name>
    <dbReference type="NCBI Taxonomy" id="1230338"/>
    <lineage>
        <taxon>Bacteria</taxon>
        <taxon>Pseudomonadati</taxon>
        <taxon>Pseudomonadota</taxon>
        <taxon>Gammaproteobacteria</taxon>
        <taxon>Moraxellales</taxon>
        <taxon>Moraxellaceae</taxon>
        <taxon>Moraxella</taxon>
    </lineage>
</organism>
<gene>
    <name evidence="12" type="ORF">MOMA_07746</name>
</gene>
<evidence type="ECO:0000259" key="11">
    <source>
        <dbReference type="Pfam" id="PF02870"/>
    </source>
</evidence>
<evidence type="ECO:0000256" key="9">
    <source>
        <dbReference type="HAMAP-Rule" id="MF_00772"/>
    </source>
</evidence>
<dbReference type="InterPro" id="IPR023546">
    <property type="entry name" value="MGMT"/>
</dbReference>
<dbReference type="SUPFAM" id="SSF46767">
    <property type="entry name" value="Methylated DNA-protein cysteine methyltransferase, C-terminal domain"/>
    <property type="match status" value="1"/>
</dbReference>
<dbReference type="InterPro" id="IPR001497">
    <property type="entry name" value="MethylDNA_cys_MeTrfase_AS"/>
</dbReference>
<evidence type="ECO:0000256" key="7">
    <source>
        <dbReference type="ARBA" id="ARBA00023204"/>
    </source>
</evidence>
<dbReference type="SUPFAM" id="SSF53155">
    <property type="entry name" value="Methylated DNA-protein cysteine methyltransferase domain"/>
    <property type="match status" value="1"/>
</dbReference>
<dbReference type="eggNOG" id="COG0350">
    <property type="taxonomic scope" value="Bacteria"/>
</dbReference>
<comment type="catalytic activity">
    <reaction evidence="1 9">
        <text>a 4-O-methyl-thymidine in DNA + L-cysteinyl-[protein] = a thymidine in DNA + S-methyl-L-cysteinyl-[protein]</text>
        <dbReference type="Rhea" id="RHEA:53428"/>
        <dbReference type="Rhea" id="RHEA-COMP:10131"/>
        <dbReference type="Rhea" id="RHEA-COMP:10132"/>
        <dbReference type="Rhea" id="RHEA-COMP:13555"/>
        <dbReference type="Rhea" id="RHEA-COMP:13556"/>
        <dbReference type="ChEBI" id="CHEBI:29950"/>
        <dbReference type="ChEBI" id="CHEBI:82612"/>
        <dbReference type="ChEBI" id="CHEBI:137386"/>
        <dbReference type="ChEBI" id="CHEBI:137387"/>
        <dbReference type="EC" id="2.1.1.63"/>
    </reaction>
</comment>
<evidence type="ECO:0000313" key="12">
    <source>
        <dbReference type="EMBL" id="ELA08437.1"/>
    </source>
</evidence>
<feature type="active site" description="Nucleophile; methyl group acceptor" evidence="9">
    <location>
        <position position="146"/>
    </location>
</feature>
<dbReference type="STRING" id="1230338.MOMA_07746"/>
<dbReference type="PANTHER" id="PTHR10815:SF13">
    <property type="entry name" value="METHYLATED-DNA--PROTEIN-CYSTEINE METHYLTRANSFERASE"/>
    <property type="match status" value="1"/>
</dbReference>
<dbReference type="GO" id="GO:0003908">
    <property type="term" value="F:methylated-DNA-[protein]-cysteine S-methyltransferase activity"/>
    <property type="evidence" value="ECO:0007669"/>
    <property type="project" value="UniProtKB-UniRule"/>
</dbReference>
<sequence>MIATTYIYRTDLPTMTLVVNNGKLIALDWFTQKTKQLLCNLNAQATFFDLDALKNKQTDNLDTSVLLKTVTQLDEYFKGIRTDFDIELDISQGSAFQQMVWRELLKIPYGRTISYAKLAQNIGKPTAFRAVANANGQNPISLIIPCHRVIASDGSLGGYTGGVNIKQILLDLESFSH</sequence>
<keyword evidence="5 9" id="KW-0808">Transferase</keyword>
<dbReference type="HAMAP" id="MF_00772">
    <property type="entry name" value="OGT"/>
    <property type="match status" value="1"/>
</dbReference>
<dbReference type="EMBL" id="ANIN01000002">
    <property type="protein sequence ID" value="ELA08437.1"/>
    <property type="molecule type" value="Genomic_DNA"/>
</dbReference>
<comment type="catalytic activity">
    <reaction evidence="8 9">
        <text>a 6-O-methyl-2'-deoxyguanosine in DNA + L-cysteinyl-[protein] = S-methyl-L-cysteinyl-[protein] + a 2'-deoxyguanosine in DNA</text>
        <dbReference type="Rhea" id="RHEA:24000"/>
        <dbReference type="Rhea" id="RHEA-COMP:10131"/>
        <dbReference type="Rhea" id="RHEA-COMP:10132"/>
        <dbReference type="Rhea" id="RHEA-COMP:11367"/>
        <dbReference type="Rhea" id="RHEA-COMP:11368"/>
        <dbReference type="ChEBI" id="CHEBI:29950"/>
        <dbReference type="ChEBI" id="CHEBI:82612"/>
        <dbReference type="ChEBI" id="CHEBI:85445"/>
        <dbReference type="ChEBI" id="CHEBI:85448"/>
        <dbReference type="EC" id="2.1.1.63"/>
    </reaction>
</comment>
<dbReference type="Proteomes" id="UP000023795">
    <property type="component" value="Unassembled WGS sequence"/>
</dbReference>
<dbReference type="Gene3D" id="1.10.10.10">
    <property type="entry name" value="Winged helix-like DNA-binding domain superfamily/Winged helix DNA-binding domain"/>
    <property type="match status" value="1"/>
</dbReference>
<evidence type="ECO:0000256" key="4">
    <source>
        <dbReference type="ARBA" id="ARBA00022603"/>
    </source>
</evidence>
<comment type="caution">
    <text evidence="12">The sequence shown here is derived from an EMBL/GenBank/DDBJ whole genome shotgun (WGS) entry which is preliminary data.</text>
</comment>
<name>L2F5X9_9GAMM</name>
<accession>L2F5X9</accession>
<dbReference type="GO" id="GO:0032259">
    <property type="term" value="P:methylation"/>
    <property type="evidence" value="ECO:0007669"/>
    <property type="project" value="UniProtKB-KW"/>
</dbReference>
<keyword evidence="6 9" id="KW-0227">DNA damage</keyword>
<proteinExistence type="inferred from homology"/>
<reference evidence="12 13" key="1">
    <citation type="journal article" date="2013" name="Genome Announc.">
        <title>Genome Sequence of Moraxella macacae 0408225, a Novel Bacterial Species Isolated from a Cynomolgus Macaque with Epistaxis.</title>
        <authorList>
            <person name="Ladner J.T."/>
            <person name="Whitehouse C.A."/>
            <person name="Koroleva G.I."/>
            <person name="Palacios G.F."/>
        </authorList>
    </citation>
    <scope>NUCLEOTIDE SEQUENCE [LARGE SCALE GENOMIC DNA]</scope>
    <source>
        <strain evidence="12 13">0408225</strain>
    </source>
</reference>
<dbReference type="NCBIfam" id="TIGR00589">
    <property type="entry name" value="ogt"/>
    <property type="match status" value="1"/>
</dbReference>
<dbReference type="PATRIC" id="fig|1230338.3.peg.1652"/>
<dbReference type="Gene3D" id="3.30.160.70">
    <property type="entry name" value="Methylated DNA-protein cysteine methyltransferase domain"/>
    <property type="match status" value="1"/>
</dbReference>
<dbReference type="InterPro" id="IPR036217">
    <property type="entry name" value="MethylDNA_cys_MeTrfase_DNAb"/>
</dbReference>
<protein>
    <recommendedName>
        <fullName evidence="9">Methylated-DNA--protein-cysteine methyltransferase</fullName>
        <ecNumber evidence="9">2.1.1.63</ecNumber>
    </recommendedName>
    <alternativeName>
        <fullName evidence="9">6-O-methylguanine-DNA methyltransferase</fullName>
        <shortName evidence="9">MGMT</shortName>
    </alternativeName>
    <alternativeName>
        <fullName evidence="9">O-6-methylguanine-DNA-alkyltransferase</fullName>
    </alternativeName>
</protein>
<dbReference type="CDD" id="cd06445">
    <property type="entry name" value="ATase"/>
    <property type="match status" value="1"/>
</dbReference>
<evidence type="ECO:0000256" key="5">
    <source>
        <dbReference type="ARBA" id="ARBA00022679"/>
    </source>
</evidence>
<keyword evidence="4 9" id="KW-0489">Methyltransferase</keyword>
<keyword evidence="7 9" id="KW-0234">DNA repair</keyword>
<comment type="similarity">
    <text evidence="2 9">Belongs to the MGMT family.</text>
</comment>
<dbReference type="InterPro" id="IPR008332">
    <property type="entry name" value="MethylG_MeTrfase_N"/>
</dbReference>
<dbReference type="AlphaFoldDB" id="L2F5X9"/>
<dbReference type="RefSeq" id="WP_009501995.1">
    <property type="nucleotide sequence ID" value="NZ_ANIN01000002.1"/>
</dbReference>
<dbReference type="EC" id="2.1.1.63" evidence="9"/>
<dbReference type="PROSITE" id="PS00374">
    <property type="entry name" value="MGMT"/>
    <property type="match status" value="1"/>
</dbReference>
<evidence type="ECO:0000256" key="1">
    <source>
        <dbReference type="ARBA" id="ARBA00001286"/>
    </source>
</evidence>
<feature type="domain" description="Methylguanine DNA methyltransferase ribonuclease-like" evidence="11">
    <location>
        <begin position="34"/>
        <end position="90"/>
    </location>
</feature>
<keyword evidence="13" id="KW-1185">Reference proteome</keyword>
<dbReference type="GO" id="GO:0005737">
    <property type="term" value="C:cytoplasm"/>
    <property type="evidence" value="ECO:0007669"/>
    <property type="project" value="UniProtKB-SubCell"/>
</dbReference>
<evidence type="ECO:0000256" key="6">
    <source>
        <dbReference type="ARBA" id="ARBA00022763"/>
    </source>
</evidence>
<keyword evidence="3 9" id="KW-0963">Cytoplasm</keyword>
<dbReference type="Pfam" id="PF01035">
    <property type="entry name" value="DNA_binding_1"/>
    <property type="match status" value="1"/>
</dbReference>
<dbReference type="OrthoDB" id="9802228at2"/>
<comment type="function">
    <text evidence="9">Involved in the cellular defense against the biological effects of O6-methylguanine (O6-MeG) and O4-methylthymine (O4-MeT) in DNA. Repairs the methylated nucleobase in DNA by stoichiometrically transferring the methyl group to a cysteine residue in the enzyme. This is a suicide reaction: the enzyme is irreversibly inactivated.</text>
</comment>
<dbReference type="GO" id="GO:0006307">
    <property type="term" value="P:DNA alkylation repair"/>
    <property type="evidence" value="ECO:0007669"/>
    <property type="project" value="UniProtKB-UniRule"/>
</dbReference>